<sequence length="400" mass="43371">MATIQFRLTTPRTPLSVEDYRRLARRRVPDMVWAFIDGGADDLVTLRANRGSFDRWSLRSRVLTGKEGLGLGTRLAGVPLSLPVFLSPTGMTGLAHWSGEPAAARAAEQAGTRAVISTAASYTIEEIAEATSEDHFFQLYPWTSQATGRPLADTFLRRARDSGYRAVFVTVDVPVAGNREGERRTGMGVPPTLTPARMLAAAGKPRWWSGFLRHQRVAARMLVNERGARAGVRSAAVQQRLMRPNVDWDDLARVRELWQGPMYVKGLLDPADAARAVALGADGIVVSNHGGRQLDCAPASLDALPAIVAEVGRRVPVLLDGGIRRGSDVVKALCLGATAVGIGRPYLYGLAARGEAGVRHVLDILREEVVRTLTLMGVADITELDRTHLVPARPDTDHDQ</sequence>
<feature type="domain" description="FMN hydroxy acid dehydrogenase" evidence="6">
    <location>
        <begin position="9"/>
        <end position="394"/>
    </location>
</feature>
<proteinExistence type="inferred from homology"/>
<dbReference type="Pfam" id="PF01070">
    <property type="entry name" value="FMN_dh"/>
    <property type="match status" value="1"/>
</dbReference>
<evidence type="ECO:0000256" key="5">
    <source>
        <dbReference type="ARBA" id="ARBA00024042"/>
    </source>
</evidence>
<dbReference type="SUPFAM" id="SSF51395">
    <property type="entry name" value="FMN-linked oxidoreductases"/>
    <property type="match status" value="1"/>
</dbReference>
<organism evidence="7 8">
    <name type="scientific">Sphaerimonospora cavernae</name>
    <dbReference type="NCBI Taxonomy" id="1740611"/>
    <lineage>
        <taxon>Bacteria</taxon>
        <taxon>Bacillati</taxon>
        <taxon>Actinomycetota</taxon>
        <taxon>Actinomycetes</taxon>
        <taxon>Streptosporangiales</taxon>
        <taxon>Streptosporangiaceae</taxon>
        <taxon>Sphaerimonospora</taxon>
    </lineage>
</organism>
<dbReference type="RefSeq" id="WP_394301351.1">
    <property type="nucleotide sequence ID" value="NZ_JBHMQT010000025.1"/>
</dbReference>
<keyword evidence="2" id="KW-0285">Flavoprotein</keyword>
<evidence type="ECO:0000259" key="6">
    <source>
        <dbReference type="PROSITE" id="PS51349"/>
    </source>
</evidence>
<comment type="cofactor">
    <cofactor evidence="1">
        <name>FMN</name>
        <dbReference type="ChEBI" id="CHEBI:58210"/>
    </cofactor>
</comment>
<dbReference type="InterPro" id="IPR012133">
    <property type="entry name" value="Alpha-hydoxy_acid_DH_FMN"/>
</dbReference>
<name>A0ABV6U5M0_9ACTN</name>
<reference evidence="7 8" key="1">
    <citation type="submission" date="2024-09" db="EMBL/GenBank/DDBJ databases">
        <authorList>
            <person name="Sun Q."/>
            <person name="Mori K."/>
        </authorList>
    </citation>
    <scope>NUCLEOTIDE SEQUENCE [LARGE SCALE GENOMIC DNA]</scope>
    <source>
        <strain evidence="7 8">TBRC 1851</strain>
    </source>
</reference>
<dbReference type="InterPro" id="IPR013785">
    <property type="entry name" value="Aldolase_TIM"/>
</dbReference>
<dbReference type="PIRSF" id="PIRSF000138">
    <property type="entry name" value="Al-hdrx_acd_dh"/>
    <property type="match status" value="1"/>
</dbReference>
<evidence type="ECO:0000256" key="4">
    <source>
        <dbReference type="ARBA" id="ARBA00023002"/>
    </source>
</evidence>
<dbReference type="PROSITE" id="PS51349">
    <property type="entry name" value="FMN_HYDROXY_ACID_DH_2"/>
    <property type="match status" value="1"/>
</dbReference>
<dbReference type="Proteomes" id="UP001589870">
    <property type="component" value="Unassembled WGS sequence"/>
</dbReference>
<comment type="caution">
    <text evidence="7">The sequence shown here is derived from an EMBL/GenBank/DDBJ whole genome shotgun (WGS) entry which is preliminary data.</text>
</comment>
<dbReference type="EC" id="1.-.-.-" evidence="7"/>
<accession>A0ABV6U5M0</accession>
<evidence type="ECO:0000313" key="8">
    <source>
        <dbReference type="Proteomes" id="UP001589870"/>
    </source>
</evidence>
<dbReference type="InterPro" id="IPR000262">
    <property type="entry name" value="FMN-dep_DH"/>
</dbReference>
<keyword evidence="8" id="KW-1185">Reference proteome</keyword>
<dbReference type="EMBL" id="JBHMQT010000025">
    <property type="protein sequence ID" value="MFC0863185.1"/>
    <property type="molecule type" value="Genomic_DNA"/>
</dbReference>
<dbReference type="PANTHER" id="PTHR10578">
    <property type="entry name" value="S -2-HYDROXY-ACID OXIDASE-RELATED"/>
    <property type="match status" value="1"/>
</dbReference>
<comment type="similarity">
    <text evidence="5">Belongs to the FMN-dependent alpha-hydroxy acid dehydrogenase family.</text>
</comment>
<dbReference type="PANTHER" id="PTHR10578:SF107">
    <property type="entry name" value="2-HYDROXYACID OXIDASE 1"/>
    <property type="match status" value="1"/>
</dbReference>
<evidence type="ECO:0000256" key="2">
    <source>
        <dbReference type="ARBA" id="ARBA00022630"/>
    </source>
</evidence>
<evidence type="ECO:0000256" key="3">
    <source>
        <dbReference type="ARBA" id="ARBA00022643"/>
    </source>
</evidence>
<dbReference type="Gene3D" id="3.20.20.70">
    <property type="entry name" value="Aldolase class I"/>
    <property type="match status" value="1"/>
</dbReference>
<dbReference type="InterPro" id="IPR037396">
    <property type="entry name" value="FMN_HAD"/>
</dbReference>
<gene>
    <name evidence="7" type="ORF">ACFHYQ_12860</name>
</gene>
<dbReference type="GO" id="GO:0016491">
    <property type="term" value="F:oxidoreductase activity"/>
    <property type="evidence" value="ECO:0007669"/>
    <property type="project" value="UniProtKB-KW"/>
</dbReference>
<evidence type="ECO:0000256" key="1">
    <source>
        <dbReference type="ARBA" id="ARBA00001917"/>
    </source>
</evidence>
<dbReference type="CDD" id="cd02809">
    <property type="entry name" value="alpha_hydroxyacid_oxid_FMN"/>
    <property type="match status" value="1"/>
</dbReference>
<dbReference type="InterPro" id="IPR008259">
    <property type="entry name" value="FMN_hydac_DH_AS"/>
</dbReference>
<dbReference type="PROSITE" id="PS00557">
    <property type="entry name" value="FMN_HYDROXY_ACID_DH_1"/>
    <property type="match status" value="1"/>
</dbReference>
<protein>
    <submittedName>
        <fullName evidence="7">Alpha-hydroxy acid oxidase</fullName>
        <ecNumber evidence="7">1.-.-.-</ecNumber>
    </submittedName>
</protein>
<keyword evidence="4 7" id="KW-0560">Oxidoreductase</keyword>
<evidence type="ECO:0000313" key="7">
    <source>
        <dbReference type="EMBL" id="MFC0863185.1"/>
    </source>
</evidence>
<keyword evidence="3" id="KW-0288">FMN</keyword>